<organism evidence="3 4">
    <name type="scientific">Shewanella hanedai</name>
    <name type="common">Alteromonas hanedai</name>
    <dbReference type="NCBI Taxonomy" id="25"/>
    <lineage>
        <taxon>Bacteria</taxon>
        <taxon>Pseudomonadati</taxon>
        <taxon>Pseudomonadota</taxon>
        <taxon>Gammaproteobacteria</taxon>
        <taxon>Alteromonadales</taxon>
        <taxon>Shewanellaceae</taxon>
        <taxon>Shewanella</taxon>
    </lineage>
</organism>
<keyword evidence="1" id="KW-0732">Signal</keyword>
<dbReference type="NCBIfam" id="TIGR03170">
    <property type="entry name" value="flgA_cterm"/>
    <property type="match status" value="1"/>
</dbReference>
<dbReference type="Pfam" id="PF13144">
    <property type="entry name" value="ChapFlgA"/>
    <property type="match status" value="1"/>
</dbReference>
<gene>
    <name evidence="3" type="primary">flgA</name>
    <name evidence="3" type="ORF">FN961_01135</name>
</gene>
<dbReference type="Gene3D" id="2.30.30.760">
    <property type="match status" value="1"/>
</dbReference>
<dbReference type="EMBL" id="VKGK01000001">
    <property type="protein sequence ID" value="TRY16261.1"/>
    <property type="molecule type" value="Genomic_DNA"/>
</dbReference>
<keyword evidence="3" id="KW-0969">Cilium</keyword>
<evidence type="ECO:0000259" key="2">
    <source>
        <dbReference type="Pfam" id="PF13144"/>
    </source>
</evidence>
<evidence type="ECO:0000313" key="4">
    <source>
        <dbReference type="Proteomes" id="UP000318126"/>
    </source>
</evidence>
<feature type="signal peptide" evidence="1">
    <location>
        <begin position="1"/>
        <end position="18"/>
    </location>
</feature>
<keyword evidence="3" id="KW-0966">Cell projection</keyword>
<reference evidence="4" key="1">
    <citation type="submission" date="2019-07" db="EMBL/GenBank/DDBJ databases">
        <title>Shewanella sp. YLB-08 draft genomic sequence.</title>
        <authorList>
            <person name="Yu L."/>
        </authorList>
    </citation>
    <scope>NUCLEOTIDE SEQUENCE [LARGE SCALE GENOMIC DNA]</scope>
    <source>
        <strain evidence="4">JCM 20706</strain>
    </source>
</reference>
<feature type="domain" description="Flagella basal body P-ring formation protein FlgA SAF" evidence="2">
    <location>
        <begin position="171"/>
        <end position="283"/>
    </location>
</feature>
<dbReference type="RefSeq" id="WP_143562707.1">
    <property type="nucleotide sequence ID" value="NZ_BMPL01000001.1"/>
</dbReference>
<evidence type="ECO:0000256" key="1">
    <source>
        <dbReference type="SAM" id="SignalP"/>
    </source>
</evidence>
<dbReference type="AlphaFoldDB" id="A0A553JUY6"/>
<dbReference type="PANTHER" id="PTHR36307:SF1">
    <property type="entry name" value="FLAGELLA BASAL BODY P-RING FORMATION PROTEIN FLGA"/>
    <property type="match status" value="1"/>
</dbReference>
<name>A0A553JUY6_SHEHA</name>
<accession>A0A553JUY6</accession>
<evidence type="ECO:0000313" key="3">
    <source>
        <dbReference type="EMBL" id="TRY16261.1"/>
    </source>
</evidence>
<dbReference type="Proteomes" id="UP000318126">
    <property type="component" value="Unassembled WGS sequence"/>
</dbReference>
<dbReference type="InterPro" id="IPR039246">
    <property type="entry name" value="Flagellar_FlgA"/>
</dbReference>
<dbReference type="GO" id="GO:0044780">
    <property type="term" value="P:bacterial-type flagellum assembly"/>
    <property type="evidence" value="ECO:0007669"/>
    <property type="project" value="InterPro"/>
</dbReference>
<dbReference type="PANTHER" id="PTHR36307">
    <property type="entry name" value="FLAGELLA BASAL BODY P-RING FORMATION PROTEIN FLGA"/>
    <property type="match status" value="1"/>
</dbReference>
<feature type="chain" id="PRO_5021967780" evidence="1">
    <location>
        <begin position="19"/>
        <end position="285"/>
    </location>
</feature>
<protein>
    <submittedName>
        <fullName evidence="3">Flagellar basal body P-ring formation protein FlgA</fullName>
    </submittedName>
</protein>
<comment type="caution">
    <text evidence="3">The sequence shown here is derived from an EMBL/GenBank/DDBJ whole genome shotgun (WGS) entry which is preliminary data.</text>
</comment>
<dbReference type="OrthoDB" id="1669037at2"/>
<keyword evidence="3" id="KW-0282">Flagellum</keyword>
<keyword evidence="4" id="KW-1185">Reference proteome</keyword>
<sequence length="285" mass="31807">MRLLVILLLLSFNTQSQAVERVVRGYSPLMLSDLFPEAKEQDRTLLPEPVKKWIRLGEYLTSEELKRYSASGNSTVWVDKCEQVDGKILRNKITSWLTKQAWSNSLRISKVTLTDKRLCSDWLSVDQFSLLNSQYIGRKISLINTDKPSNVLTIYLSAEYRVWISEVGIMANTLLRKNTLVSSWKVLMNSVSLNDLTIDLALDWKTRKPIEAGQIISGNMLVQSAIVEVGDQVTVFLVKGGLTIDVTARALGRGYVGDQVLILVDGAKSPIKGEVVHKGVVKIGA</sequence>
<dbReference type="InterPro" id="IPR017585">
    <property type="entry name" value="SAF_FlgA"/>
</dbReference>
<proteinExistence type="predicted"/>